<gene>
    <name evidence="3" type="ORF">NC653_005495</name>
</gene>
<dbReference type="Gene3D" id="2.60.120.650">
    <property type="entry name" value="Cupin"/>
    <property type="match status" value="1"/>
</dbReference>
<dbReference type="PANTHER" id="PTHR12461">
    <property type="entry name" value="HYPOXIA-INDUCIBLE FACTOR 1 ALPHA INHIBITOR-RELATED"/>
    <property type="match status" value="1"/>
</dbReference>
<dbReference type="SUPFAM" id="SSF51197">
    <property type="entry name" value="Clavaminate synthase-like"/>
    <property type="match status" value="1"/>
</dbReference>
<evidence type="ECO:0000256" key="1">
    <source>
        <dbReference type="ARBA" id="ARBA00006801"/>
    </source>
</evidence>
<keyword evidence="4" id="KW-1185">Reference proteome</keyword>
<evidence type="ECO:0000259" key="2">
    <source>
        <dbReference type="Pfam" id="PF13621"/>
    </source>
</evidence>
<dbReference type="Proteomes" id="UP001164929">
    <property type="component" value="Chromosome 2"/>
</dbReference>
<dbReference type="EMBL" id="JAQIZT010000002">
    <property type="protein sequence ID" value="KAJ7006153.1"/>
    <property type="molecule type" value="Genomic_DNA"/>
</dbReference>
<comment type="caution">
    <text evidence="3">The sequence shown here is derived from an EMBL/GenBank/DDBJ whole genome shotgun (WGS) entry which is preliminary data.</text>
</comment>
<dbReference type="PANTHER" id="PTHR12461:SF102">
    <property type="entry name" value="LYSINE-SPECIFIC DEMETHYLASE JMJ31"/>
    <property type="match status" value="1"/>
</dbReference>
<protein>
    <recommendedName>
        <fullName evidence="2">Cupin-like domain-containing protein</fullName>
    </recommendedName>
</protein>
<name>A0AAD6RCD2_9ROSI</name>
<dbReference type="AlphaFoldDB" id="A0AAD6RCD2"/>
<feature type="domain" description="Cupin-like" evidence="2">
    <location>
        <begin position="60"/>
        <end position="112"/>
    </location>
</feature>
<sequence length="135" mass="14875">MEAMLSKTAPVFYGGIRSHERQSMRNTDNGPDSLLQSGRHQVAVTDPTFLGTKELASVNFSVALENPEFSLYPRAKCSVDYAQKVFLHAGDALFIPEGWFHQVDSDDLTIPIMVVVTRNVIQETGFTRAGPTAES</sequence>
<reference evidence="3" key="1">
    <citation type="journal article" date="2023" name="Mol. Ecol. Resour.">
        <title>Chromosome-level genome assembly of a triploid poplar Populus alba 'Berolinensis'.</title>
        <authorList>
            <person name="Chen S."/>
            <person name="Yu Y."/>
            <person name="Wang X."/>
            <person name="Wang S."/>
            <person name="Zhang T."/>
            <person name="Zhou Y."/>
            <person name="He R."/>
            <person name="Meng N."/>
            <person name="Wang Y."/>
            <person name="Liu W."/>
            <person name="Liu Z."/>
            <person name="Liu J."/>
            <person name="Guo Q."/>
            <person name="Huang H."/>
            <person name="Sederoff R.R."/>
            <person name="Wang G."/>
            <person name="Qu G."/>
            <person name="Chen S."/>
        </authorList>
    </citation>
    <scope>NUCLEOTIDE SEQUENCE</scope>
    <source>
        <strain evidence="3">SC-2020</strain>
    </source>
</reference>
<dbReference type="Pfam" id="PF13621">
    <property type="entry name" value="Cupin_8"/>
    <property type="match status" value="1"/>
</dbReference>
<evidence type="ECO:0000313" key="4">
    <source>
        <dbReference type="Proteomes" id="UP001164929"/>
    </source>
</evidence>
<dbReference type="InterPro" id="IPR041667">
    <property type="entry name" value="Cupin_8"/>
</dbReference>
<accession>A0AAD6RCD2</accession>
<evidence type="ECO:0000313" key="3">
    <source>
        <dbReference type="EMBL" id="KAJ7006153.1"/>
    </source>
</evidence>
<organism evidence="3 4">
    <name type="scientific">Populus alba x Populus x berolinensis</name>
    <dbReference type="NCBI Taxonomy" id="444605"/>
    <lineage>
        <taxon>Eukaryota</taxon>
        <taxon>Viridiplantae</taxon>
        <taxon>Streptophyta</taxon>
        <taxon>Embryophyta</taxon>
        <taxon>Tracheophyta</taxon>
        <taxon>Spermatophyta</taxon>
        <taxon>Magnoliopsida</taxon>
        <taxon>eudicotyledons</taxon>
        <taxon>Gunneridae</taxon>
        <taxon>Pentapetalae</taxon>
        <taxon>rosids</taxon>
        <taxon>fabids</taxon>
        <taxon>Malpighiales</taxon>
        <taxon>Salicaceae</taxon>
        <taxon>Saliceae</taxon>
        <taxon>Populus</taxon>
    </lineage>
</organism>
<comment type="similarity">
    <text evidence="1">Belongs to the JARID1 histone demethylase family.</text>
</comment>
<proteinExistence type="inferred from homology"/>